<proteinExistence type="predicted"/>
<dbReference type="InterPro" id="IPR002110">
    <property type="entry name" value="Ankyrin_rpt"/>
</dbReference>
<dbReference type="PANTHER" id="PTHR24173:SF74">
    <property type="entry name" value="ANKYRIN REPEAT DOMAIN-CONTAINING PROTEIN 16"/>
    <property type="match status" value="1"/>
</dbReference>
<evidence type="ECO:0000313" key="7">
    <source>
        <dbReference type="Proteomes" id="UP000247498"/>
    </source>
</evidence>
<comment type="caution">
    <text evidence="6">The sequence shown here is derived from an EMBL/GenBank/DDBJ whole genome shotgun (WGS) entry which is preliminary data.</text>
</comment>
<dbReference type="InParanoid" id="A0A2V0PKM9"/>
<name>A0A2V0PKM9_9CHLO</name>
<feature type="repeat" description="ANK" evidence="3">
    <location>
        <begin position="47"/>
        <end position="79"/>
    </location>
</feature>
<reference evidence="6 7" key="1">
    <citation type="journal article" date="2018" name="Sci. Rep.">
        <title>Raphidocelis subcapitata (=Pseudokirchneriella subcapitata) provides an insight into genome evolution and environmental adaptations in the Sphaeropleales.</title>
        <authorList>
            <person name="Suzuki S."/>
            <person name="Yamaguchi H."/>
            <person name="Nakajima N."/>
            <person name="Kawachi M."/>
        </authorList>
    </citation>
    <scope>NUCLEOTIDE SEQUENCE [LARGE SCALE GENOMIC DNA]</scope>
    <source>
        <strain evidence="6 7">NIES-35</strain>
    </source>
</reference>
<dbReference type="Gene3D" id="1.25.40.20">
    <property type="entry name" value="Ankyrin repeat-containing domain"/>
    <property type="match status" value="3"/>
</dbReference>
<feature type="repeat" description="ANK" evidence="3">
    <location>
        <begin position="238"/>
        <end position="267"/>
    </location>
</feature>
<dbReference type="Pfam" id="PF12796">
    <property type="entry name" value="Ank_2"/>
    <property type="match status" value="3"/>
</dbReference>
<feature type="coiled-coil region" evidence="4">
    <location>
        <begin position="410"/>
        <end position="451"/>
    </location>
</feature>
<evidence type="ECO:0000256" key="1">
    <source>
        <dbReference type="ARBA" id="ARBA00022737"/>
    </source>
</evidence>
<evidence type="ECO:0000256" key="4">
    <source>
        <dbReference type="SAM" id="Coils"/>
    </source>
</evidence>
<feature type="region of interest" description="Disordered" evidence="5">
    <location>
        <begin position="451"/>
        <end position="489"/>
    </location>
</feature>
<gene>
    <name evidence="6" type="ORF">Rsub_11893</name>
</gene>
<keyword evidence="1" id="KW-0677">Repeat</keyword>
<feature type="repeat" description="ANK" evidence="3">
    <location>
        <begin position="268"/>
        <end position="300"/>
    </location>
</feature>
<organism evidence="6 7">
    <name type="scientific">Raphidocelis subcapitata</name>
    <dbReference type="NCBI Taxonomy" id="307507"/>
    <lineage>
        <taxon>Eukaryota</taxon>
        <taxon>Viridiplantae</taxon>
        <taxon>Chlorophyta</taxon>
        <taxon>core chlorophytes</taxon>
        <taxon>Chlorophyceae</taxon>
        <taxon>CS clade</taxon>
        <taxon>Sphaeropleales</taxon>
        <taxon>Selenastraceae</taxon>
        <taxon>Raphidocelis</taxon>
    </lineage>
</organism>
<dbReference type="SMART" id="SM00248">
    <property type="entry name" value="ANK"/>
    <property type="match status" value="7"/>
</dbReference>
<dbReference type="PROSITE" id="PS50088">
    <property type="entry name" value="ANK_REPEAT"/>
    <property type="match status" value="5"/>
</dbReference>
<protein>
    <submittedName>
        <fullName evidence="6">Uncharacterized protein</fullName>
    </submittedName>
</protein>
<dbReference type="Proteomes" id="UP000247498">
    <property type="component" value="Unassembled WGS sequence"/>
</dbReference>
<feature type="repeat" description="ANK" evidence="3">
    <location>
        <begin position="154"/>
        <end position="186"/>
    </location>
</feature>
<dbReference type="InterPro" id="IPR036770">
    <property type="entry name" value="Ankyrin_rpt-contain_sf"/>
</dbReference>
<dbReference type="PANTHER" id="PTHR24173">
    <property type="entry name" value="ANKYRIN REPEAT CONTAINING"/>
    <property type="match status" value="1"/>
</dbReference>
<accession>A0A2V0PKM9</accession>
<feature type="repeat" description="ANK" evidence="3">
    <location>
        <begin position="189"/>
        <end position="221"/>
    </location>
</feature>
<sequence>MEELLAGPTTSQLHTAAATGDAGAIRGLLRTAGAPGAAALLRAVDGSGRTPLWLAAAGGHKAAVRLLLRRGADRHAAAADGSLPISCAARQGHVSVVQALVKPAAAADCHPSGGCDRWTAWHWCAHTGDAASARALLSEASWVAAQPIDSPAADGATALMVAAAAGQLDVLLLLLGAGASPLERDLNGFGWTALHHAARHDRAAAVQALIRAGADVNAVCLTEEGFQCQLGEGEAFVTPLHLAAQHAGVDVLRSLIDAGASVSDQNFNGCTAIGFAARGDRLDNISLLLARGADVEVAADGGRAVAEAVLHHHLNGDNGDSAAALLLVRGGAAIPDWNMMLQCVYVFYYGLDADVHAQGGIPEEDDLPCMRELAAESLKKLCEWLAQPLAQPLRDETQMRTGLQELVVGAAAAGRRAQRAEQAAEEAAARTASLRAEAAALEARIAQAEAGLASLPPTRAQEGQGRQPCPRQPRDAAASSAAKKPRRQQ</sequence>
<dbReference type="STRING" id="307507.A0A2V0PKM9"/>
<evidence type="ECO:0000256" key="3">
    <source>
        <dbReference type="PROSITE-ProRule" id="PRU00023"/>
    </source>
</evidence>
<dbReference type="PROSITE" id="PS50297">
    <property type="entry name" value="ANK_REP_REGION"/>
    <property type="match status" value="5"/>
</dbReference>
<keyword evidence="7" id="KW-1185">Reference proteome</keyword>
<evidence type="ECO:0000313" key="6">
    <source>
        <dbReference type="EMBL" id="GBF98563.1"/>
    </source>
</evidence>
<dbReference type="SUPFAM" id="SSF48403">
    <property type="entry name" value="Ankyrin repeat"/>
    <property type="match status" value="1"/>
</dbReference>
<dbReference type="EMBL" id="BDRX01000128">
    <property type="protein sequence ID" value="GBF98563.1"/>
    <property type="molecule type" value="Genomic_DNA"/>
</dbReference>
<dbReference type="OrthoDB" id="3065869at2759"/>
<evidence type="ECO:0000256" key="2">
    <source>
        <dbReference type="ARBA" id="ARBA00023043"/>
    </source>
</evidence>
<keyword evidence="4" id="KW-0175">Coiled coil</keyword>
<dbReference type="AlphaFoldDB" id="A0A2V0PKM9"/>
<dbReference type="PRINTS" id="PR01415">
    <property type="entry name" value="ANKYRIN"/>
</dbReference>
<keyword evidence="2 3" id="KW-0040">ANK repeat</keyword>
<evidence type="ECO:0000256" key="5">
    <source>
        <dbReference type="SAM" id="MobiDB-lite"/>
    </source>
</evidence>